<dbReference type="RefSeq" id="WP_224454220.1">
    <property type="nucleotide sequence ID" value="NZ_BAAAGG010000005.1"/>
</dbReference>
<dbReference type="Proteomes" id="UP001500185">
    <property type="component" value="Unassembled WGS sequence"/>
</dbReference>
<reference evidence="3" key="1">
    <citation type="journal article" date="2019" name="Int. J. Syst. Evol. Microbiol.">
        <title>The Global Catalogue of Microorganisms (GCM) 10K type strain sequencing project: providing services to taxonomists for standard genome sequencing and annotation.</title>
        <authorList>
            <consortium name="The Broad Institute Genomics Platform"/>
            <consortium name="The Broad Institute Genome Sequencing Center for Infectious Disease"/>
            <person name="Wu L."/>
            <person name="Ma J."/>
        </authorList>
    </citation>
    <scope>NUCLEOTIDE SEQUENCE [LARGE SCALE GENOMIC DNA]</scope>
    <source>
        <strain evidence="3">JCM 16231</strain>
    </source>
</reference>
<dbReference type="Gene3D" id="1.10.390.10">
    <property type="entry name" value="Neutral Protease Domain 2"/>
    <property type="match status" value="1"/>
</dbReference>
<gene>
    <name evidence="2" type="ORF">GCM10009433_17000</name>
</gene>
<name>A0ABP3VH31_9FLAO</name>
<proteinExistence type="predicted"/>
<evidence type="ECO:0000313" key="3">
    <source>
        <dbReference type="Proteomes" id="UP001500185"/>
    </source>
</evidence>
<protein>
    <recommendedName>
        <fullName evidence="4">Aminopeptidase</fullName>
    </recommendedName>
</protein>
<evidence type="ECO:0000313" key="2">
    <source>
        <dbReference type="EMBL" id="GAA0759108.1"/>
    </source>
</evidence>
<organism evidence="2 3">
    <name type="scientific">Psychroflexus lacisalsi</name>
    <dbReference type="NCBI Taxonomy" id="503928"/>
    <lineage>
        <taxon>Bacteria</taxon>
        <taxon>Pseudomonadati</taxon>
        <taxon>Bacteroidota</taxon>
        <taxon>Flavobacteriia</taxon>
        <taxon>Flavobacteriales</taxon>
        <taxon>Flavobacteriaceae</taxon>
        <taxon>Psychroflexus</taxon>
    </lineage>
</organism>
<dbReference type="EMBL" id="BAAAGG010000005">
    <property type="protein sequence ID" value="GAA0759108.1"/>
    <property type="molecule type" value="Genomic_DNA"/>
</dbReference>
<keyword evidence="3" id="KW-1185">Reference proteome</keyword>
<accession>A0ABP3VH31</accession>
<feature type="chain" id="PRO_5045904619" description="Aminopeptidase" evidence="1">
    <location>
        <begin position="23"/>
        <end position="938"/>
    </location>
</feature>
<comment type="caution">
    <text evidence="2">The sequence shown here is derived from an EMBL/GenBank/DDBJ whole genome shotgun (WGS) entry which is preliminary data.</text>
</comment>
<sequence length="938" mass="110181">MKNRYLLYTLFLFTLFSVSARAQNKVKAEIITSENLKTLTILQTITFKNTSETPLSSIYLYNWQNAFSDKNSPLAKRYAQEFVRRFHFASDYERGGTTIHSLSSSNTDSNWRFVEGQVDLIQVDINKELPPGESIDINLNYSLIIPDQKFTGFGWNDRELNLKDWLILPAILEEDWILYSHKDLNDFPLQKLDYDLSFEYPNTYSIKSIFNSKKEESVLTGYQKVNLTGEALAGTTLFVKRIDNFESIQTDHVKIYTNLKDSSLRPEIEALILDRIVYFLEDQFGEFGFETMMVTEEDYNLSPVYGLNQLPSFIRPFPDGFQYDIKVLKTLTDQYLRRSLLMNTRESQWFLDAILVKVMMDYVDAYYPDVKLLGTFSNFIGVKWFHASDLMFNDRYNFIHQTTIRQNLGQPVDFPQDSLLKFNQKLSNPYKGGLGFKYLEDYLGKDIVNESLKIYFSQNSLNRSNPEDYFKIVSSLTEKDINWFQSNYLGSPKDIDFKIKKVKKISDSLEIEILNKTRNSMPVAVYQLKDDRIISKNWVDAFRNDTIIYLKDLGSDQVAVNYEGIIPEFNPRNNLKSRGRLLNKPLQFRLLEDIDDPKYNQLFITPEFTYNLYDGLALGPKLYNTSLLPKQLSFKINPKYGLTSNAVVGGASIDYTHFLKGEDLFSVRYGLTGSRFSYNQDLFYRRYSGYISMTYRPEDLRDNARHNLSVRTVNVDQDENEFVETEEPNYNIFNIRYNFSDKNLDRFFTTSVDYQIAQKFSKLSSTFSFRKLYNNNRQINLRFYGGLFLYNDTQDSNFFSFALDRPTDYLFDYNYYGRSEQSGLFSQQFIMAEGGFKSQFNQRFVNQWITSTNVSTTIWNWIFAYADAGFYKNRYANPKFVYDSGIRLSFVEDYFELYLPVYSSNGWEIGDDNYDQRIRFIVSLDLGTLFKLFTRKWY</sequence>
<evidence type="ECO:0000256" key="1">
    <source>
        <dbReference type="SAM" id="SignalP"/>
    </source>
</evidence>
<evidence type="ECO:0008006" key="4">
    <source>
        <dbReference type="Google" id="ProtNLM"/>
    </source>
</evidence>
<dbReference type="InterPro" id="IPR027268">
    <property type="entry name" value="Peptidase_M4/M1_CTD_sf"/>
</dbReference>
<keyword evidence="1" id="KW-0732">Signal</keyword>
<feature type="signal peptide" evidence="1">
    <location>
        <begin position="1"/>
        <end position="22"/>
    </location>
</feature>